<accession>A0ABY8ELD6</accession>
<proteinExistence type="predicted"/>
<keyword evidence="3" id="KW-1185">Reference proteome</keyword>
<feature type="region of interest" description="Disordered" evidence="1">
    <location>
        <begin position="231"/>
        <end position="356"/>
    </location>
</feature>
<evidence type="ECO:0000313" key="3">
    <source>
        <dbReference type="Proteomes" id="UP000818624"/>
    </source>
</evidence>
<feature type="compositionally biased region" description="Basic and acidic residues" evidence="1">
    <location>
        <begin position="346"/>
        <end position="356"/>
    </location>
</feature>
<organism evidence="2 3">
    <name type="scientific">Malassezia furfur</name>
    <name type="common">Pityriasis versicolor infection agent</name>
    <name type="synonym">Pityrosporum furfur</name>
    <dbReference type="NCBI Taxonomy" id="55194"/>
    <lineage>
        <taxon>Eukaryota</taxon>
        <taxon>Fungi</taxon>
        <taxon>Dikarya</taxon>
        <taxon>Basidiomycota</taxon>
        <taxon>Ustilaginomycotina</taxon>
        <taxon>Malasseziomycetes</taxon>
        <taxon>Malasseziales</taxon>
        <taxon>Malasseziaceae</taxon>
        <taxon>Malassezia</taxon>
    </lineage>
</organism>
<dbReference type="EMBL" id="CP046234">
    <property type="protein sequence ID" value="WFD45617.1"/>
    <property type="molecule type" value="Genomic_DNA"/>
</dbReference>
<feature type="region of interest" description="Disordered" evidence="1">
    <location>
        <begin position="81"/>
        <end position="142"/>
    </location>
</feature>
<sequence>MADEPYSVTSAATVDPVEHAETDMDVLTRKIEDRVTNLVGGFSSWWSNVNQQSQSAFQAARTQIEKQGGLMATAKQSFARLEESMEQASQEARAKGREGAQPTELGEPYELADDAETEPAAPAPSANKGKQPEERAPQEQPSLAGLGTSAWASLQRLAHLPQVAKIQEQISHAVQSSTDSESGQSLQRVLHDAEALVTRYVHDGEVFARDVGKDLRGLLDDVVKIVPPEEAERIAEDKPQPVVDVPSDAPAEVKGTSEEKVYHTLEDAEDFRWDDDEDDGGVAMDQFSSLPHTTPTHPTASAAKPPASEGGARTSGHGHSENAVASGSVLPSRTESDSAAPSAADANEHDSDSDWD</sequence>
<feature type="compositionally biased region" description="Basic and acidic residues" evidence="1">
    <location>
        <begin position="255"/>
        <end position="266"/>
    </location>
</feature>
<feature type="compositionally biased region" description="Low complexity" evidence="1">
    <location>
        <begin position="288"/>
        <end position="308"/>
    </location>
</feature>
<evidence type="ECO:0008006" key="4">
    <source>
        <dbReference type="Google" id="ProtNLM"/>
    </source>
</evidence>
<feature type="compositionally biased region" description="Polar residues" evidence="1">
    <location>
        <begin position="323"/>
        <end position="333"/>
    </location>
</feature>
<protein>
    <recommendedName>
        <fullName evidence="4">BSD domain-containing protein</fullName>
    </recommendedName>
</protein>
<feature type="compositionally biased region" description="Acidic residues" evidence="1">
    <location>
        <begin position="267"/>
        <end position="280"/>
    </location>
</feature>
<evidence type="ECO:0000313" key="2">
    <source>
        <dbReference type="EMBL" id="WFD45617.1"/>
    </source>
</evidence>
<gene>
    <name evidence="2" type="ORF">GLX27_000239</name>
</gene>
<evidence type="ECO:0000256" key="1">
    <source>
        <dbReference type="SAM" id="MobiDB-lite"/>
    </source>
</evidence>
<name>A0ABY8ELD6_MALFU</name>
<dbReference type="Proteomes" id="UP000818624">
    <property type="component" value="Chromosome 1"/>
</dbReference>
<reference evidence="2 3" key="1">
    <citation type="journal article" date="2020" name="Elife">
        <title>Loss of centromere function drives karyotype evolution in closely related Malassezia species.</title>
        <authorList>
            <person name="Sankaranarayanan S.R."/>
            <person name="Ianiri G."/>
            <person name="Coelho M.A."/>
            <person name="Reza M.H."/>
            <person name="Thimmappa B.C."/>
            <person name="Ganguly P."/>
            <person name="Vadnala R.N."/>
            <person name="Sun S."/>
            <person name="Siddharthan R."/>
            <person name="Tellgren-Roth C."/>
            <person name="Dawson T.L."/>
            <person name="Heitman J."/>
            <person name="Sanyal K."/>
        </authorList>
    </citation>
    <scope>NUCLEOTIDE SEQUENCE [LARGE SCALE GENOMIC DNA]</scope>
    <source>
        <strain evidence="2">CBS14141</strain>
    </source>
</reference>